<feature type="transmembrane region" description="Helical" evidence="8">
    <location>
        <begin position="32"/>
        <end position="53"/>
    </location>
</feature>
<keyword evidence="10" id="KW-1185">Reference proteome</keyword>
<dbReference type="Proteomes" id="UP001589707">
    <property type="component" value="Unassembled WGS sequence"/>
</dbReference>
<protein>
    <submittedName>
        <fullName evidence="9">Uracil-xanthine permease family protein</fullName>
    </submittedName>
</protein>
<comment type="caution">
    <text evidence="9">The sequence shown here is derived from an EMBL/GenBank/DDBJ whole genome shotgun (WGS) entry which is preliminary data.</text>
</comment>
<dbReference type="PANTHER" id="PTHR42810:SF2">
    <property type="entry name" value="PURINE PERMEASE C1399.01C-RELATED"/>
    <property type="match status" value="1"/>
</dbReference>
<organism evidence="9 10">
    <name type="scientific">Brevibacterium otitidis</name>
    <dbReference type="NCBI Taxonomy" id="53364"/>
    <lineage>
        <taxon>Bacteria</taxon>
        <taxon>Bacillati</taxon>
        <taxon>Actinomycetota</taxon>
        <taxon>Actinomycetes</taxon>
        <taxon>Micrococcales</taxon>
        <taxon>Brevibacteriaceae</taxon>
        <taxon>Brevibacterium</taxon>
    </lineage>
</organism>
<evidence type="ECO:0000313" key="9">
    <source>
        <dbReference type="EMBL" id="MFB9776007.1"/>
    </source>
</evidence>
<dbReference type="Pfam" id="PF00860">
    <property type="entry name" value="Xan_ur_permease"/>
    <property type="match status" value="1"/>
</dbReference>
<feature type="transmembrane region" description="Helical" evidence="8">
    <location>
        <begin position="422"/>
        <end position="441"/>
    </location>
</feature>
<dbReference type="EMBL" id="JBHMAU010000044">
    <property type="protein sequence ID" value="MFB9776007.1"/>
    <property type="molecule type" value="Genomic_DNA"/>
</dbReference>
<keyword evidence="3" id="KW-0813">Transport</keyword>
<feature type="transmembrane region" description="Helical" evidence="8">
    <location>
        <begin position="106"/>
        <end position="132"/>
    </location>
</feature>
<dbReference type="PANTHER" id="PTHR42810">
    <property type="entry name" value="PURINE PERMEASE C1399.01C-RELATED"/>
    <property type="match status" value="1"/>
</dbReference>
<evidence type="ECO:0000256" key="1">
    <source>
        <dbReference type="ARBA" id="ARBA00004141"/>
    </source>
</evidence>
<feature type="transmembrane region" description="Helical" evidence="8">
    <location>
        <begin position="139"/>
        <end position="160"/>
    </location>
</feature>
<comment type="subcellular location">
    <subcellularLocation>
        <location evidence="1">Membrane</location>
        <topology evidence="1">Multi-pass membrane protein</topology>
    </subcellularLocation>
</comment>
<keyword evidence="5 8" id="KW-1133">Transmembrane helix</keyword>
<evidence type="ECO:0000256" key="3">
    <source>
        <dbReference type="ARBA" id="ARBA00022448"/>
    </source>
</evidence>
<evidence type="ECO:0000256" key="8">
    <source>
        <dbReference type="SAM" id="Phobius"/>
    </source>
</evidence>
<dbReference type="RefSeq" id="WP_376839613.1">
    <property type="nucleotide sequence ID" value="NZ_JBHMAU010000044.1"/>
</dbReference>
<keyword evidence="6 8" id="KW-0472">Membrane</keyword>
<evidence type="ECO:0000256" key="2">
    <source>
        <dbReference type="ARBA" id="ARBA00008821"/>
    </source>
</evidence>
<accession>A0ABV5X0M4</accession>
<feature type="transmembrane region" description="Helical" evidence="8">
    <location>
        <begin position="166"/>
        <end position="182"/>
    </location>
</feature>
<evidence type="ECO:0000256" key="4">
    <source>
        <dbReference type="ARBA" id="ARBA00022692"/>
    </source>
</evidence>
<dbReference type="InterPro" id="IPR006043">
    <property type="entry name" value="NCS2"/>
</dbReference>
<sequence>MSFGWTLHGDGKSPAPGKAVAPHERLSWPRTIGLGVQHVVAMFGATFVFPVIMGLNPQLAVMMSGVVTIIFLLIVSGKVPSYLGTSAAFVGGVAAVSAQGGTPQQVTGAILIAGIVLAGCGVFIHFMGAAVLTKIMPPVVTGAVVMLIGFNLAPVVANVYWPQDQWIAFIVMFVIIVMSVALRGFLGRIAVFIGLAFGYVLSWIFDLVFGPITAYNAATDAVDTHMRVDWSGVVAAPWFGLPPVTDTDAGVVGMHLPEFNAAFIIVMLPAVIALIAENVGHVKAVEEMTKTPLDKYMGRALSADGIATVVATSVGGSPTTTYAENIGVMASTRVYSTAAYYVAALAAILFGLSPKFGAVISAVPGGVLAGITVVLYGMIGLLGAKIWTENRVDFSNPLNMVPVAAGIIIAIGDVGLKVSETFTLAGIALGTIVVMVMYHFCRIIAPAELREAADQAGAGGALITVGESGSHSLEELGLEENYGRRGRRGHNAVDSSPHVPEDSRE</sequence>
<feature type="transmembrane region" description="Helical" evidence="8">
    <location>
        <begin position="358"/>
        <end position="384"/>
    </location>
</feature>
<gene>
    <name evidence="9" type="ORF">ACFFN1_06265</name>
</gene>
<reference evidence="9 10" key="1">
    <citation type="submission" date="2024-09" db="EMBL/GenBank/DDBJ databases">
        <authorList>
            <person name="Sun Q."/>
            <person name="Mori K."/>
        </authorList>
    </citation>
    <scope>NUCLEOTIDE SEQUENCE [LARGE SCALE GENOMIC DNA]</scope>
    <source>
        <strain evidence="9 10">JCM 11683</strain>
    </source>
</reference>
<name>A0ABV5X0M4_9MICO</name>
<feature type="region of interest" description="Disordered" evidence="7">
    <location>
        <begin position="471"/>
        <end position="505"/>
    </location>
</feature>
<evidence type="ECO:0000256" key="7">
    <source>
        <dbReference type="SAM" id="MobiDB-lite"/>
    </source>
</evidence>
<proteinExistence type="inferred from homology"/>
<feature type="transmembrane region" description="Helical" evidence="8">
    <location>
        <begin position="396"/>
        <end position="416"/>
    </location>
</feature>
<feature type="transmembrane region" description="Helical" evidence="8">
    <location>
        <begin position="189"/>
        <end position="209"/>
    </location>
</feature>
<evidence type="ECO:0000256" key="6">
    <source>
        <dbReference type="ARBA" id="ARBA00023136"/>
    </source>
</evidence>
<comment type="similarity">
    <text evidence="2">Belongs to the nucleobase:cation symporter-2 (NCS2) (TC 2.A.40) family.</text>
</comment>
<evidence type="ECO:0000313" key="10">
    <source>
        <dbReference type="Proteomes" id="UP001589707"/>
    </source>
</evidence>
<feature type="transmembrane region" description="Helical" evidence="8">
    <location>
        <begin position="261"/>
        <end position="280"/>
    </location>
</feature>
<feature type="transmembrane region" description="Helical" evidence="8">
    <location>
        <begin position="334"/>
        <end position="352"/>
    </location>
</feature>
<feature type="region of interest" description="Disordered" evidence="7">
    <location>
        <begin position="1"/>
        <end position="20"/>
    </location>
</feature>
<evidence type="ECO:0000256" key="5">
    <source>
        <dbReference type="ARBA" id="ARBA00022989"/>
    </source>
</evidence>
<keyword evidence="4 8" id="KW-0812">Transmembrane</keyword>